<comment type="cofactor">
    <cofactor evidence="1">
        <name>Zn(2+)</name>
        <dbReference type="ChEBI" id="CHEBI:29105"/>
    </cofactor>
</comment>
<dbReference type="InterPro" id="IPR014430">
    <property type="entry name" value="Scs7"/>
</dbReference>
<dbReference type="GO" id="GO:0016020">
    <property type="term" value="C:membrane"/>
    <property type="evidence" value="ECO:0007669"/>
    <property type="project" value="InterPro"/>
</dbReference>
<sequence>METIQDQQVNSTGTKQLFKNPILEKLTRSHFSIPLSILTAISLFLSYWAVAEIQFAMSTFVLLFITGFFSWTLGEYFIHRYVFHMKDDKKWKRAIQYTFHGVHHEYPKDKDRIVMPPAGAIIIGSVIFGVLWLIMQKYAFAFVPGFLMGYVLYAFVHYAIHAYQPPKNFLRWLWIYHSVHHYKHPDKYFGVSSPFWDYVFNSIPKKKND</sequence>
<evidence type="ECO:0000256" key="1">
    <source>
        <dbReference type="ARBA" id="ARBA00001947"/>
    </source>
</evidence>
<keyword evidence="9 14" id="KW-1133">Transmembrane helix</keyword>
<organism evidence="16 17">
    <name type="scientific">Marivirga aurantiaca</name>
    <dbReference type="NCBI Taxonomy" id="2802615"/>
    <lineage>
        <taxon>Bacteria</taxon>
        <taxon>Pseudomonadati</taxon>
        <taxon>Bacteroidota</taxon>
        <taxon>Cytophagia</taxon>
        <taxon>Cytophagales</taxon>
        <taxon>Marivirgaceae</taxon>
        <taxon>Marivirga</taxon>
    </lineage>
</organism>
<accession>A0A934X194</accession>
<keyword evidence="11" id="KW-0443">Lipid metabolism</keyword>
<evidence type="ECO:0000256" key="6">
    <source>
        <dbReference type="ARBA" id="ARBA00022824"/>
    </source>
</evidence>
<dbReference type="EMBL" id="JAEQBW010000009">
    <property type="protein sequence ID" value="MBK6266631.1"/>
    <property type="molecule type" value="Genomic_DNA"/>
</dbReference>
<dbReference type="AlphaFoldDB" id="A0A934X194"/>
<dbReference type="GO" id="GO:0080132">
    <property type="term" value="F:fatty acid 2-hydroxylase activity"/>
    <property type="evidence" value="ECO:0007669"/>
    <property type="project" value="InterPro"/>
</dbReference>
<keyword evidence="8" id="KW-0862">Zinc</keyword>
<comment type="caution">
    <text evidence="16">The sequence shown here is derived from an EMBL/GenBank/DDBJ whole genome shotgun (WGS) entry which is preliminary data.</text>
</comment>
<evidence type="ECO:0000256" key="7">
    <source>
        <dbReference type="ARBA" id="ARBA00022832"/>
    </source>
</evidence>
<dbReference type="Proteomes" id="UP000611723">
    <property type="component" value="Unassembled WGS sequence"/>
</dbReference>
<evidence type="ECO:0000256" key="3">
    <source>
        <dbReference type="ARBA" id="ARBA00022516"/>
    </source>
</evidence>
<dbReference type="PANTHER" id="PTHR12863:SF1">
    <property type="entry name" value="FATTY ACID 2-HYDROXYLASE"/>
    <property type="match status" value="1"/>
</dbReference>
<feature type="transmembrane region" description="Helical" evidence="14">
    <location>
        <begin position="31"/>
        <end position="49"/>
    </location>
</feature>
<keyword evidence="6" id="KW-0256">Endoplasmic reticulum</keyword>
<dbReference type="GO" id="GO:0006633">
    <property type="term" value="P:fatty acid biosynthetic process"/>
    <property type="evidence" value="ECO:0007669"/>
    <property type="project" value="UniProtKB-KW"/>
</dbReference>
<evidence type="ECO:0000256" key="4">
    <source>
        <dbReference type="ARBA" id="ARBA00022692"/>
    </source>
</evidence>
<evidence type="ECO:0000256" key="13">
    <source>
        <dbReference type="ARBA" id="ARBA00023160"/>
    </source>
</evidence>
<keyword evidence="13" id="KW-0275">Fatty acid biosynthesis</keyword>
<dbReference type="Pfam" id="PF04116">
    <property type="entry name" value="FA_hydroxylase"/>
    <property type="match status" value="1"/>
</dbReference>
<gene>
    <name evidence="16" type="ORF">JKA74_16415</name>
</gene>
<evidence type="ECO:0000256" key="11">
    <source>
        <dbReference type="ARBA" id="ARBA00023098"/>
    </source>
</evidence>
<feature type="transmembrane region" description="Helical" evidence="14">
    <location>
        <begin position="140"/>
        <end position="160"/>
    </location>
</feature>
<keyword evidence="17" id="KW-1185">Reference proteome</keyword>
<keyword evidence="3" id="KW-0444">Lipid biosynthesis</keyword>
<evidence type="ECO:0000256" key="12">
    <source>
        <dbReference type="ARBA" id="ARBA00023136"/>
    </source>
</evidence>
<dbReference type="PANTHER" id="PTHR12863">
    <property type="entry name" value="FATTY ACID HYDROXYLASE"/>
    <property type="match status" value="1"/>
</dbReference>
<evidence type="ECO:0000256" key="5">
    <source>
        <dbReference type="ARBA" id="ARBA00022723"/>
    </source>
</evidence>
<feature type="transmembrane region" description="Helical" evidence="14">
    <location>
        <begin position="113"/>
        <end position="134"/>
    </location>
</feature>
<evidence type="ECO:0000259" key="15">
    <source>
        <dbReference type="Pfam" id="PF04116"/>
    </source>
</evidence>
<dbReference type="InterPro" id="IPR006694">
    <property type="entry name" value="Fatty_acid_hydroxylase"/>
</dbReference>
<evidence type="ECO:0000256" key="14">
    <source>
        <dbReference type="SAM" id="Phobius"/>
    </source>
</evidence>
<keyword evidence="7" id="KW-0276">Fatty acid metabolism</keyword>
<dbReference type="RefSeq" id="WP_201432315.1">
    <property type="nucleotide sequence ID" value="NZ_JAEQBW010000009.1"/>
</dbReference>
<feature type="transmembrane region" description="Helical" evidence="14">
    <location>
        <begin position="55"/>
        <end position="78"/>
    </location>
</feature>
<evidence type="ECO:0000313" key="16">
    <source>
        <dbReference type="EMBL" id="MBK6266631.1"/>
    </source>
</evidence>
<evidence type="ECO:0000313" key="17">
    <source>
        <dbReference type="Proteomes" id="UP000611723"/>
    </source>
</evidence>
<keyword evidence="4 14" id="KW-0812">Transmembrane</keyword>
<evidence type="ECO:0000256" key="9">
    <source>
        <dbReference type="ARBA" id="ARBA00022989"/>
    </source>
</evidence>
<evidence type="ECO:0000256" key="8">
    <source>
        <dbReference type="ARBA" id="ARBA00022833"/>
    </source>
</evidence>
<name>A0A934X194_9BACT</name>
<feature type="domain" description="Fatty acid hydroxylase" evidence="15">
    <location>
        <begin position="65"/>
        <end position="201"/>
    </location>
</feature>
<dbReference type="GO" id="GO:0005506">
    <property type="term" value="F:iron ion binding"/>
    <property type="evidence" value="ECO:0007669"/>
    <property type="project" value="InterPro"/>
</dbReference>
<evidence type="ECO:0000256" key="2">
    <source>
        <dbReference type="ARBA" id="ARBA00004477"/>
    </source>
</evidence>
<evidence type="ECO:0000256" key="10">
    <source>
        <dbReference type="ARBA" id="ARBA00023002"/>
    </source>
</evidence>
<keyword evidence="12 14" id="KW-0472">Membrane</keyword>
<protein>
    <submittedName>
        <fullName evidence="16">Sterol desaturase family protein</fullName>
    </submittedName>
</protein>
<reference evidence="16" key="1">
    <citation type="submission" date="2021-01" db="EMBL/GenBank/DDBJ databases">
        <title>Marivirga aurantiaca sp. nov., isolated from intertidal surface sediments.</title>
        <authorList>
            <person name="Zhang M."/>
        </authorList>
    </citation>
    <scope>NUCLEOTIDE SEQUENCE</scope>
    <source>
        <strain evidence="16">S37H4</strain>
    </source>
</reference>
<keyword evidence="5" id="KW-0479">Metal-binding</keyword>
<proteinExistence type="predicted"/>
<keyword evidence="10" id="KW-0560">Oxidoreductase</keyword>
<comment type="subcellular location">
    <subcellularLocation>
        <location evidence="2">Endoplasmic reticulum membrane</location>
        <topology evidence="2">Multi-pass membrane protein</topology>
    </subcellularLocation>
</comment>